<dbReference type="KEGG" id="gji:H1R19_15050"/>
<reference evidence="2" key="1">
    <citation type="submission" date="2020-07" db="EMBL/GenBank/DDBJ databases">
        <title>novel species isolated from the respiratory tract of Marmot.</title>
        <authorList>
            <person name="Zhang G."/>
        </authorList>
    </citation>
    <scope>NUCLEOTIDE SEQUENCE [LARGE SCALE GENOMIC DNA]</scope>
    <source>
        <strain evidence="2">686</strain>
    </source>
</reference>
<dbReference type="RefSeq" id="WP_219849447.1">
    <property type="nucleotide sequence ID" value="NZ_CP059491.1"/>
</dbReference>
<name>A0A7D7LUL7_9ACTN</name>
<evidence type="ECO:0000313" key="1">
    <source>
        <dbReference type="EMBL" id="QMT00238.1"/>
    </source>
</evidence>
<protein>
    <recommendedName>
        <fullName evidence="3">Asp23/Gls24 family envelope stress response protein</fullName>
    </recommendedName>
</protein>
<gene>
    <name evidence="1" type="ORF">H1R19_15050</name>
</gene>
<proteinExistence type="predicted"/>
<accession>A0A7D7LUL7</accession>
<organism evidence="1 2">
    <name type="scientific">Gordonia jinghuaiqii</name>
    <dbReference type="NCBI Taxonomy" id="2758710"/>
    <lineage>
        <taxon>Bacteria</taxon>
        <taxon>Bacillati</taxon>
        <taxon>Actinomycetota</taxon>
        <taxon>Actinomycetes</taxon>
        <taxon>Mycobacteriales</taxon>
        <taxon>Gordoniaceae</taxon>
        <taxon>Gordonia</taxon>
    </lineage>
</organism>
<dbReference type="EMBL" id="CP059491">
    <property type="protein sequence ID" value="QMT00238.1"/>
    <property type="molecule type" value="Genomic_DNA"/>
</dbReference>
<keyword evidence="2" id="KW-1185">Reference proteome</keyword>
<sequence>MTADFPSARPDGSDPPELAEALAAAVLAVPGVTELHAGMFGEVATYLPGHRVAGVSLSDQHGEIHIVASLSYDLQAVAAAVRDTAEKIAARPISVTVEDISTDFTPAPKEGGAQ</sequence>
<dbReference type="Proteomes" id="UP000515663">
    <property type="component" value="Chromosome"/>
</dbReference>
<evidence type="ECO:0000313" key="2">
    <source>
        <dbReference type="Proteomes" id="UP000515663"/>
    </source>
</evidence>
<evidence type="ECO:0008006" key="3">
    <source>
        <dbReference type="Google" id="ProtNLM"/>
    </source>
</evidence>
<dbReference type="AlphaFoldDB" id="A0A7D7LUL7"/>